<dbReference type="PRINTS" id="PR00385">
    <property type="entry name" value="P450"/>
</dbReference>
<evidence type="ECO:0000256" key="4">
    <source>
        <dbReference type="ARBA" id="ARBA00023002"/>
    </source>
</evidence>
<dbReference type="PANTHER" id="PTHR24305:SF222">
    <property type="entry name" value="CYTOCHROME P450 MONOOXYGENASE STCS"/>
    <property type="match status" value="1"/>
</dbReference>
<protein>
    <recommendedName>
        <fullName evidence="9">Cytochrome P450</fullName>
    </recommendedName>
</protein>
<dbReference type="AlphaFoldDB" id="A0AAF0DCT7"/>
<gene>
    <name evidence="7" type="ORF">PRK78_001589</name>
</gene>
<organism evidence="7 8">
    <name type="scientific">Emydomyces testavorans</name>
    <dbReference type="NCBI Taxonomy" id="2070801"/>
    <lineage>
        <taxon>Eukaryota</taxon>
        <taxon>Fungi</taxon>
        <taxon>Dikarya</taxon>
        <taxon>Ascomycota</taxon>
        <taxon>Pezizomycotina</taxon>
        <taxon>Eurotiomycetes</taxon>
        <taxon>Eurotiomycetidae</taxon>
        <taxon>Onygenales</taxon>
        <taxon>Nannizziopsiaceae</taxon>
        <taxon>Emydomyces</taxon>
    </lineage>
</organism>
<dbReference type="PANTHER" id="PTHR24305">
    <property type="entry name" value="CYTOCHROME P450"/>
    <property type="match status" value="1"/>
</dbReference>
<evidence type="ECO:0000256" key="1">
    <source>
        <dbReference type="ARBA" id="ARBA00001971"/>
    </source>
</evidence>
<evidence type="ECO:0000313" key="8">
    <source>
        <dbReference type="Proteomes" id="UP001219355"/>
    </source>
</evidence>
<reference evidence="7" key="1">
    <citation type="submission" date="2023-03" db="EMBL/GenBank/DDBJ databases">
        <title>Emydomyces testavorans Genome Sequence.</title>
        <authorList>
            <person name="Hoyer L."/>
        </authorList>
    </citation>
    <scope>NUCLEOTIDE SEQUENCE</scope>
    <source>
        <strain evidence="7">16-2883</strain>
    </source>
</reference>
<comment type="cofactor">
    <cofactor evidence="1 6">
        <name>heme</name>
        <dbReference type="ChEBI" id="CHEBI:30413"/>
    </cofactor>
</comment>
<dbReference type="EMBL" id="CP120627">
    <property type="protein sequence ID" value="WEW56154.1"/>
    <property type="molecule type" value="Genomic_DNA"/>
</dbReference>
<evidence type="ECO:0000256" key="5">
    <source>
        <dbReference type="ARBA" id="ARBA00023004"/>
    </source>
</evidence>
<evidence type="ECO:0000313" key="7">
    <source>
        <dbReference type="EMBL" id="WEW56154.1"/>
    </source>
</evidence>
<dbReference type="PRINTS" id="PR00465">
    <property type="entry name" value="EP450IV"/>
</dbReference>
<comment type="similarity">
    <text evidence="2">Belongs to the cytochrome P450 family.</text>
</comment>
<dbReference type="InterPro" id="IPR002403">
    <property type="entry name" value="Cyt_P450_E_grp-IV"/>
</dbReference>
<evidence type="ECO:0000256" key="3">
    <source>
        <dbReference type="ARBA" id="ARBA00022723"/>
    </source>
</evidence>
<keyword evidence="3 6" id="KW-0479">Metal-binding</keyword>
<keyword evidence="4" id="KW-0560">Oxidoreductase</keyword>
<dbReference type="Proteomes" id="UP001219355">
    <property type="component" value="Chromosome 1"/>
</dbReference>
<dbReference type="GO" id="GO:0004497">
    <property type="term" value="F:monooxygenase activity"/>
    <property type="evidence" value="ECO:0007669"/>
    <property type="project" value="InterPro"/>
</dbReference>
<dbReference type="GO" id="GO:0016705">
    <property type="term" value="F:oxidoreductase activity, acting on paired donors, with incorporation or reduction of molecular oxygen"/>
    <property type="evidence" value="ECO:0007669"/>
    <property type="project" value="InterPro"/>
</dbReference>
<dbReference type="Gene3D" id="1.10.630.10">
    <property type="entry name" value="Cytochrome P450"/>
    <property type="match status" value="1"/>
</dbReference>
<dbReference type="SUPFAM" id="SSF48264">
    <property type="entry name" value="Cytochrome P450"/>
    <property type="match status" value="1"/>
</dbReference>
<dbReference type="Pfam" id="PF00067">
    <property type="entry name" value="p450"/>
    <property type="match status" value="1"/>
</dbReference>
<evidence type="ECO:0000256" key="6">
    <source>
        <dbReference type="PIRSR" id="PIRSR602403-1"/>
    </source>
</evidence>
<name>A0AAF0DCT7_9EURO</name>
<dbReference type="GO" id="GO:0020037">
    <property type="term" value="F:heme binding"/>
    <property type="evidence" value="ECO:0007669"/>
    <property type="project" value="InterPro"/>
</dbReference>
<proteinExistence type="inferred from homology"/>
<dbReference type="GO" id="GO:0005506">
    <property type="term" value="F:iron ion binding"/>
    <property type="evidence" value="ECO:0007669"/>
    <property type="project" value="InterPro"/>
</dbReference>
<accession>A0AAF0DCT7</accession>
<sequence>MASLPLLIAVVLASVGYIVYQYFSKARLHWADIPSLPRHFLFGNLLLLRKYVIPGAHIDYGLERIYLALGEPEWFYLDLFPLPFAHSFIVVTSPSIAEQLTRSSEQFPYSTAKSKSSSDLGIIAGKSTIFLKNGEDWKSIRKQFAPGFQPRYLQTRLPQIIEQAKIFLKNLSDKCATGEEFELGLFAKALTADVIGCMTFNQSLQAQTHNIDRAANSRPWVIAAFEGVQRNIPRRTDMTLDAMNPVRLMNQMYYQRTLDSQIRAMVLQSYQESKRGADSSRSIISLALTNTSLAPSQLDTIVDQVRSFLFAGYDTTSSLIQWLLYYLSLPSNASVLRDLIAEHDQVLGTSPEATEASLLTNPSLPFTTAVIKETLRLQPPAATARWARPTTDPPFHVVLADGRLSKPLNGAVLYINHRIIQRSPRAWGPDAHEFRPYRWLDKEYMSRIPAGAFRAFERGPRDCMGQELAMLEAKVVLAMTMRRFRFEKMGGRKGELGEVWNVYQLTSSPSDGMRMKVAFREKQ</sequence>
<keyword evidence="8" id="KW-1185">Reference proteome</keyword>
<evidence type="ECO:0008006" key="9">
    <source>
        <dbReference type="Google" id="ProtNLM"/>
    </source>
</evidence>
<dbReference type="InterPro" id="IPR050121">
    <property type="entry name" value="Cytochrome_P450_monoxygenase"/>
</dbReference>
<evidence type="ECO:0000256" key="2">
    <source>
        <dbReference type="ARBA" id="ARBA00010617"/>
    </source>
</evidence>
<dbReference type="InterPro" id="IPR001128">
    <property type="entry name" value="Cyt_P450"/>
</dbReference>
<feature type="binding site" description="axial binding residue" evidence="6">
    <location>
        <position position="463"/>
    </location>
    <ligand>
        <name>heme</name>
        <dbReference type="ChEBI" id="CHEBI:30413"/>
    </ligand>
    <ligandPart>
        <name>Fe</name>
        <dbReference type="ChEBI" id="CHEBI:18248"/>
    </ligandPart>
</feature>
<keyword evidence="5 6" id="KW-0408">Iron</keyword>
<dbReference type="InterPro" id="IPR036396">
    <property type="entry name" value="Cyt_P450_sf"/>
</dbReference>
<keyword evidence="6" id="KW-0349">Heme</keyword>